<dbReference type="Proteomes" id="UP001066276">
    <property type="component" value="Chromosome 4_2"/>
</dbReference>
<gene>
    <name evidence="2" type="ORF">NDU88_005241</name>
</gene>
<evidence type="ECO:0000313" key="2">
    <source>
        <dbReference type="EMBL" id="KAJ1164807.1"/>
    </source>
</evidence>
<feature type="compositionally biased region" description="Basic and acidic residues" evidence="1">
    <location>
        <begin position="132"/>
        <end position="150"/>
    </location>
</feature>
<protein>
    <submittedName>
        <fullName evidence="2">Uncharacterized protein</fullName>
    </submittedName>
</protein>
<proteinExistence type="predicted"/>
<keyword evidence="3" id="KW-1185">Reference proteome</keyword>
<reference evidence="2" key="1">
    <citation type="journal article" date="2022" name="bioRxiv">
        <title>Sequencing and chromosome-scale assembly of the giantPleurodeles waltlgenome.</title>
        <authorList>
            <person name="Brown T."/>
            <person name="Elewa A."/>
            <person name="Iarovenko S."/>
            <person name="Subramanian E."/>
            <person name="Araus A.J."/>
            <person name="Petzold A."/>
            <person name="Susuki M."/>
            <person name="Suzuki K.-i.T."/>
            <person name="Hayashi T."/>
            <person name="Toyoda A."/>
            <person name="Oliveira C."/>
            <person name="Osipova E."/>
            <person name="Leigh N.D."/>
            <person name="Simon A."/>
            <person name="Yun M.H."/>
        </authorList>
    </citation>
    <scope>NUCLEOTIDE SEQUENCE</scope>
    <source>
        <strain evidence="2">20211129_DDA</strain>
        <tissue evidence="2">Liver</tissue>
    </source>
</reference>
<dbReference type="AlphaFoldDB" id="A0AAV7SLB2"/>
<sequence>MAYYAEEDELYQEEAEVPSEHQMEMRLVQALGHQVQDFVNQTLIKGLKPFTQPLVRYGQRELMGCQPVEPLHRESISDEAKFVSRASGGHFSSAEILAEILTQMAASVLKDHEYGHGVSLGEAIFTAPSISRTEESKSSDPHSSDLDQAKKPAKRTHKTIIPQQSL</sequence>
<dbReference type="EMBL" id="JANPWB010000008">
    <property type="protein sequence ID" value="KAJ1164807.1"/>
    <property type="molecule type" value="Genomic_DNA"/>
</dbReference>
<feature type="region of interest" description="Disordered" evidence="1">
    <location>
        <begin position="131"/>
        <end position="166"/>
    </location>
</feature>
<evidence type="ECO:0000313" key="3">
    <source>
        <dbReference type="Proteomes" id="UP001066276"/>
    </source>
</evidence>
<comment type="caution">
    <text evidence="2">The sequence shown here is derived from an EMBL/GenBank/DDBJ whole genome shotgun (WGS) entry which is preliminary data.</text>
</comment>
<accession>A0AAV7SLB2</accession>
<organism evidence="2 3">
    <name type="scientific">Pleurodeles waltl</name>
    <name type="common">Iberian ribbed newt</name>
    <dbReference type="NCBI Taxonomy" id="8319"/>
    <lineage>
        <taxon>Eukaryota</taxon>
        <taxon>Metazoa</taxon>
        <taxon>Chordata</taxon>
        <taxon>Craniata</taxon>
        <taxon>Vertebrata</taxon>
        <taxon>Euteleostomi</taxon>
        <taxon>Amphibia</taxon>
        <taxon>Batrachia</taxon>
        <taxon>Caudata</taxon>
        <taxon>Salamandroidea</taxon>
        <taxon>Salamandridae</taxon>
        <taxon>Pleurodelinae</taxon>
        <taxon>Pleurodeles</taxon>
    </lineage>
</organism>
<evidence type="ECO:0000256" key="1">
    <source>
        <dbReference type="SAM" id="MobiDB-lite"/>
    </source>
</evidence>
<name>A0AAV7SLB2_PLEWA</name>